<proteinExistence type="predicted"/>
<dbReference type="AlphaFoldDB" id="A0A0C4DKM1"/>
<keyword evidence="4" id="KW-1185">Reference proteome</keyword>
<organism evidence="3 4">
    <name type="scientific">Magnaporthiopsis poae (strain ATCC 64411 / 73-15)</name>
    <name type="common">Kentucky bluegrass fungus</name>
    <name type="synonym">Magnaporthe poae</name>
    <dbReference type="NCBI Taxonomy" id="644358"/>
    <lineage>
        <taxon>Eukaryota</taxon>
        <taxon>Fungi</taxon>
        <taxon>Dikarya</taxon>
        <taxon>Ascomycota</taxon>
        <taxon>Pezizomycotina</taxon>
        <taxon>Sordariomycetes</taxon>
        <taxon>Sordariomycetidae</taxon>
        <taxon>Magnaporthales</taxon>
        <taxon>Magnaporthaceae</taxon>
        <taxon>Magnaporthiopsis</taxon>
    </lineage>
</organism>
<evidence type="ECO:0000256" key="1">
    <source>
        <dbReference type="SAM" id="Phobius"/>
    </source>
</evidence>
<keyword evidence="1" id="KW-1133">Transmembrane helix</keyword>
<dbReference type="Proteomes" id="UP000011715">
    <property type="component" value="Unassembled WGS sequence"/>
</dbReference>
<protein>
    <submittedName>
        <fullName evidence="2 3">Uncharacterized protein</fullName>
    </submittedName>
</protein>
<reference evidence="2" key="2">
    <citation type="submission" date="2010-05" db="EMBL/GenBank/DDBJ databases">
        <title>The Genome Sequence of Magnaporthe poae strain ATCC 64411.</title>
        <authorList>
            <consortium name="The Broad Institute Genome Sequencing Platform"/>
            <consortium name="Broad Institute Genome Sequencing Center for Infectious Disease"/>
            <person name="Ma L.-J."/>
            <person name="Dead R."/>
            <person name="Young S."/>
            <person name="Zeng Q."/>
            <person name="Koehrsen M."/>
            <person name="Alvarado L."/>
            <person name="Berlin A."/>
            <person name="Chapman S.B."/>
            <person name="Chen Z."/>
            <person name="Freedman E."/>
            <person name="Gellesch M."/>
            <person name="Goldberg J."/>
            <person name="Griggs A."/>
            <person name="Gujja S."/>
            <person name="Heilman E.R."/>
            <person name="Heiman D."/>
            <person name="Hepburn T."/>
            <person name="Howarth C."/>
            <person name="Jen D."/>
            <person name="Larson L."/>
            <person name="Mehta T."/>
            <person name="Neiman D."/>
            <person name="Pearson M."/>
            <person name="Roberts A."/>
            <person name="Saif S."/>
            <person name="Shea T."/>
            <person name="Shenoy N."/>
            <person name="Sisk P."/>
            <person name="Stolte C."/>
            <person name="Sykes S."/>
            <person name="Walk T."/>
            <person name="White J."/>
            <person name="Yandava C."/>
            <person name="Haas B."/>
            <person name="Nusbaum C."/>
            <person name="Birren B."/>
        </authorList>
    </citation>
    <scope>NUCLEOTIDE SEQUENCE</scope>
    <source>
        <strain evidence="2">ATCC 64411</strain>
    </source>
</reference>
<keyword evidence="1" id="KW-0472">Membrane</keyword>
<gene>
    <name evidence="2" type="ORF">MAPG_00298</name>
</gene>
<reference evidence="2" key="3">
    <citation type="submission" date="2011-03" db="EMBL/GenBank/DDBJ databases">
        <title>Annotation of Magnaporthe poae ATCC 64411.</title>
        <authorList>
            <person name="Ma L.-J."/>
            <person name="Dead R."/>
            <person name="Young S.K."/>
            <person name="Zeng Q."/>
            <person name="Gargeya S."/>
            <person name="Fitzgerald M."/>
            <person name="Haas B."/>
            <person name="Abouelleil A."/>
            <person name="Alvarado L."/>
            <person name="Arachchi H.M."/>
            <person name="Berlin A."/>
            <person name="Brown A."/>
            <person name="Chapman S.B."/>
            <person name="Chen Z."/>
            <person name="Dunbar C."/>
            <person name="Freedman E."/>
            <person name="Gearin G."/>
            <person name="Gellesch M."/>
            <person name="Goldberg J."/>
            <person name="Griggs A."/>
            <person name="Gujja S."/>
            <person name="Heiman D."/>
            <person name="Howarth C."/>
            <person name="Larson L."/>
            <person name="Lui A."/>
            <person name="MacDonald P.J.P."/>
            <person name="Mehta T."/>
            <person name="Montmayeur A."/>
            <person name="Murphy C."/>
            <person name="Neiman D."/>
            <person name="Pearson M."/>
            <person name="Priest M."/>
            <person name="Roberts A."/>
            <person name="Saif S."/>
            <person name="Shea T."/>
            <person name="Shenoy N."/>
            <person name="Sisk P."/>
            <person name="Stolte C."/>
            <person name="Sykes S."/>
            <person name="Yandava C."/>
            <person name="Wortman J."/>
            <person name="Nusbaum C."/>
            <person name="Birren B."/>
        </authorList>
    </citation>
    <scope>NUCLEOTIDE SEQUENCE</scope>
    <source>
        <strain evidence="2">ATCC 64411</strain>
    </source>
</reference>
<evidence type="ECO:0000313" key="2">
    <source>
        <dbReference type="EMBL" id="KLU81204.1"/>
    </source>
</evidence>
<feature type="transmembrane region" description="Helical" evidence="1">
    <location>
        <begin position="67"/>
        <end position="87"/>
    </location>
</feature>
<reference evidence="4" key="1">
    <citation type="submission" date="2010-05" db="EMBL/GenBank/DDBJ databases">
        <title>The genome sequence of Magnaporthe poae strain ATCC 64411.</title>
        <authorList>
            <person name="Ma L.-J."/>
            <person name="Dead R."/>
            <person name="Young S."/>
            <person name="Zeng Q."/>
            <person name="Koehrsen M."/>
            <person name="Alvarado L."/>
            <person name="Berlin A."/>
            <person name="Chapman S.B."/>
            <person name="Chen Z."/>
            <person name="Freedman E."/>
            <person name="Gellesch M."/>
            <person name="Goldberg J."/>
            <person name="Griggs A."/>
            <person name="Gujja S."/>
            <person name="Heilman E.R."/>
            <person name="Heiman D."/>
            <person name="Hepburn T."/>
            <person name="Howarth C."/>
            <person name="Jen D."/>
            <person name="Larson L."/>
            <person name="Mehta T."/>
            <person name="Neiman D."/>
            <person name="Pearson M."/>
            <person name="Roberts A."/>
            <person name="Saif S."/>
            <person name="Shea T."/>
            <person name="Shenoy N."/>
            <person name="Sisk P."/>
            <person name="Stolte C."/>
            <person name="Sykes S."/>
            <person name="Walk T."/>
            <person name="White J."/>
            <person name="Yandava C."/>
            <person name="Haas B."/>
            <person name="Nusbaum C."/>
            <person name="Birren B."/>
        </authorList>
    </citation>
    <scope>NUCLEOTIDE SEQUENCE [LARGE SCALE GENOMIC DNA]</scope>
    <source>
        <strain evidence="4">ATCC 64411 / 73-15</strain>
    </source>
</reference>
<evidence type="ECO:0000313" key="4">
    <source>
        <dbReference type="Proteomes" id="UP000011715"/>
    </source>
</evidence>
<sequence>MGSGPVDTYEEQHSGLVSLSGIWQRFSTTVATSSQRLQPARPGVLVSAMMYLLKPLPSVPAPGPGSFFSFVFECLLVLLAMILEYTCRGVLSGREILHMKEEN</sequence>
<reference evidence="3" key="5">
    <citation type="submission" date="2015-06" db="UniProtKB">
        <authorList>
            <consortium name="EnsemblFungi"/>
        </authorList>
    </citation>
    <scope>IDENTIFICATION</scope>
    <source>
        <strain evidence="3">ATCC 64411</strain>
    </source>
</reference>
<name>A0A0C4DKM1_MAGP6</name>
<keyword evidence="1" id="KW-0812">Transmembrane</keyword>
<dbReference type="EMBL" id="GL876966">
    <property type="protein sequence ID" value="KLU81204.1"/>
    <property type="molecule type" value="Genomic_DNA"/>
</dbReference>
<reference evidence="3" key="4">
    <citation type="journal article" date="2015" name="G3 (Bethesda)">
        <title>Genome sequences of three phytopathogenic species of the Magnaporthaceae family of fungi.</title>
        <authorList>
            <person name="Okagaki L.H."/>
            <person name="Nunes C.C."/>
            <person name="Sailsbery J."/>
            <person name="Clay B."/>
            <person name="Brown D."/>
            <person name="John T."/>
            <person name="Oh Y."/>
            <person name="Young N."/>
            <person name="Fitzgerald M."/>
            <person name="Haas B.J."/>
            <person name="Zeng Q."/>
            <person name="Young S."/>
            <person name="Adiconis X."/>
            <person name="Fan L."/>
            <person name="Levin J.Z."/>
            <person name="Mitchell T.K."/>
            <person name="Okubara P.A."/>
            <person name="Farman M.L."/>
            <person name="Kohn L.M."/>
            <person name="Birren B."/>
            <person name="Ma L.-J."/>
            <person name="Dean R.A."/>
        </authorList>
    </citation>
    <scope>NUCLEOTIDE SEQUENCE</scope>
    <source>
        <strain evidence="3">ATCC 64411 / 73-15</strain>
    </source>
</reference>
<dbReference type="EMBL" id="ADBL01000069">
    <property type="status" value="NOT_ANNOTATED_CDS"/>
    <property type="molecule type" value="Genomic_DNA"/>
</dbReference>
<accession>A0A0C4DKM1</accession>
<dbReference type="VEuPathDB" id="FungiDB:MAPG_00298"/>
<evidence type="ECO:0000313" key="3">
    <source>
        <dbReference type="EnsemblFungi" id="MAPG_00298T0"/>
    </source>
</evidence>
<dbReference type="EnsemblFungi" id="MAPG_00298T0">
    <property type="protein sequence ID" value="MAPG_00298T0"/>
    <property type="gene ID" value="MAPG_00298"/>
</dbReference>